<dbReference type="NCBIfam" id="TIGR00782">
    <property type="entry name" value="ccoP"/>
    <property type="match status" value="1"/>
</dbReference>
<keyword evidence="7 19" id="KW-0349">Heme</keyword>
<keyword evidence="11" id="KW-0677">Repeat</keyword>
<feature type="transmembrane region" description="Helical" evidence="22">
    <location>
        <begin position="57"/>
        <end position="76"/>
    </location>
</feature>
<evidence type="ECO:0000313" key="24">
    <source>
        <dbReference type="EMBL" id="RUO44164.1"/>
    </source>
</evidence>
<keyword evidence="15 19" id="KW-0560">Oxidoreductase</keyword>
<evidence type="ECO:0000256" key="2">
    <source>
        <dbReference type="ARBA" id="ARBA00004673"/>
    </source>
</evidence>
<comment type="cofactor">
    <cofactor evidence="19 21">
        <name>heme c</name>
        <dbReference type="ChEBI" id="CHEBI:61717"/>
    </cofactor>
    <text evidence="19 21">Binds 2 heme C groups per subunit.</text>
</comment>
<dbReference type="EMBL" id="PIPQ01000001">
    <property type="protein sequence ID" value="RUO44164.1"/>
    <property type="molecule type" value="Genomic_DNA"/>
</dbReference>
<evidence type="ECO:0000256" key="13">
    <source>
        <dbReference type="ARBA" id="ARBA00022982"/>
    </source>
</evidence>
<keyword evidence="8 19" id="KW-0679">Respiratory chain</keyword>
<keyword evidence="17 19" id="KW-0406">Ion transport</keyword>
<keyword evidence="12 19" id="KW-0375">Hydrogen ion transport</keyword>
<dbReference type="PRINTS" id="PR00605">
    <property type="entry name" value="CYTCHROMECIC"/>
</dbReference>
<feature type="binding site" description="axial binding residue" evidence="20">
    <location>
        <position position="253"/>
    </location>
    <ligand>
        <name>heme c</name>
        <dbReference type="ChEBI" id="CHEBI:61717"/>
        <label>2</label>
    </ligand>
    <ligandPart>
        <name>Fe</name>
        <dbReference type="ChEBI" id="CHEBI:18248"/>
    </ligandPart>
</feature>
<dbReference type="GO" id="GO:0009055">
    <property type="term" value="F:electron transfer activity"/>
    <property type="evidence" value="ECO:0007669"/>
    <property type="project" value="InterPro"/>
</dbReference>
<gene>
    <name evidence="24" type="primary">ccoP</name>
    <name evidence="24" type="ORF">CWE15_03080</name>
</gene>
<dbReference type="PIRSF" id="PIRSF000006">
    <property type="entry name" value="Cbb3-Cox_fixP"/>
    <property type="match status" value="1"/>
</dbReference>
<dbReference type="GO" id="GO:0006119">
    <property type="term" value="P:oxidative phosphorylation"/>
    <property type="evidence" value="ECO:0007669"/>
    <property type="project" value="UniProtKB-UniPathway"/>
</dbReference>
<feature type="binding site" description="axial binding residue" evidence="20">
    <location>
        <position position="165"/>
    </location>
    <ligand>
        <name>heme c</name>
        <dbReference type="ChEBI" id="CHEBI:61717"/>
        <label>1</label>
    </ligand>
    <ligandPart>
        <name>Fe</name>
        <dbReference type="ChEBI" id="CHEBI:18248"/>
    </ligandPart>
</feature>
<evidence type="ECO:0000256" key="11">
    <source>
        <dbReference type="ARBA" id="ARBA00022737"/>
    </source>
</evidence>
<comment type="subcellular location">
    <subcellularLocation>
        <location evidence="1 19">Cell inner membrane</location>
    </subcellularLocation>
</comment>
<keyword evidence="16 19" id="KW-0408">Iron</keyword>
<dbReference type="AlphaFoldDB" id="A0A432XA16"/>
<keyword evidence="13 19" id="KW-0249">Electron transport</keyword>
<evidence type="ECO:0000256" key="16">
    <source>
        <dbReference type="ARBA" id="ARBA00023004"/>
    </source>
</evidence>
<dbReference type="Pfam" id="PF14715">
    <property type="entry name" value="FixP_N"/>
    <property type="match status" value="1"/>
</dbReference>
<comment type="caution">
    <text evidence="24">The sequence shown here is derived from an EMBL/GenBank/DDBJ whole genome shotgun (WGS) entry which is preliminary data.</text>
</comment>
<dbReference type="InterPro" id="IPR004678">
    <property type="entry name" value="Cyt_c_oxidase_cbb3_su3"/>
</dbReference>
<reference evidence="24 25" key="1">
    <citation type="journal article" date="2011" name="Front. Microbiol.">
        <title>Genomic signatures of strain selection and enhancement in Bacillus atrophaeus var. globigii, a historical biowarfare simulant.</title>
        <authorList>
            <person name="Gibbons H.S."/>
            <person name="Broomall S.M."/>
            <person name="McNew L.A."/>
            <person name="Daligault H."/>
            <person name="Chapman C."/>
            <person name="Bruce D."/>
            <person name="Karavis M."/>
            <person name="Krepps M."/>
            <person name="McGregor P.A."/>
            <person name="Hong C."/>
            <person name="Park K.H."/>
            <person name="Akmal A."/>
            <person name="Feldman A."/>
            <person name="Lin J.S."/>
            <person name="Chang W.E."/>
            <person name="Higgs B.W."/>
            <person name="Demirev P."/>
            <person name="Lindquist J."/>
            <person name="Liem A."/>
            <person name="Fochler E."/>
            <person name="Read T.D."/>
            <person name="Tapia R."/>
            <person name="Johnson S."/>
            <person name="Bishop-Lilly K.A."/>
            <person name="Detter C."/>
            <person name="Han C."/>
            <person name="Sozhamannan S."/>
            <person name="Rosenzweig C.N."/>
            <person name="Skowronski E.W."/>
        </authorList>
    </citation>
    <scope>NUCLEOTIDE SEQUENCE [LARGE SCALE GENOMIC DNA]</scope>
    <source>
        <strain evidence="24 25">AIT1</strain>
    </source>
</reference>
<evidence type="ECO:0000256" key="8">
    <source>
        <dbReference type="ARBA" id="ARBA00022660"/>
    </source>
</evidence>
<keyword evidence="14 22" id="KW-1133">Transmembrane helix</keyword>
<evidence type="ECO:0000256" key="17">
    <source>
        <dbReference type="ARBA" id="ARBA00023065"/>
    </source>
</evidence>
<dbReference type="OrthoDB" id="9811281at2"/>
<feature type="transmembrane region" description="Helical" evidence="22">
    <location>
        <begin position="7"/>
        <end position="26"/>
    </location>
</feature>
<dbReference type="PANTHER" id="PTHR33751">
    <property type="entry name" value="CBB3-TYPE CYTOCHROME C OXIDASE SUBUNIT FIXP"/>
    <property type="match status" value="1"/>
</dbReference>
<evidence type="ECO:0000256" key="5">
    <source>
        <dbReference type="ARBA" id="ARBA00022475"/>
    </source>
</evidence>
<evidence type="ECO:0000256" key="21">
    <source>
        <dbReference type="PIRSR" id="PIRSR000006-2"/>
    </source>
</evidence>
<evidence type="ECO:0000256" key="19">
    <source>
        <dbReference type="PIRNR" id="PIRNR000006"/>
    </source>
</evidence>
<keyword evidence="25" id="KW-1185">Reference proteome</keyword>
<comment type="pathway">
    <text evidence="2 19">Energy metabolism; oxidative phosphorylation.</text>
</comment>
<dbReference type="PROSITE" id="PS51007">
    <property type="entry name" value="CYTC"/>
    <property type="match status" value="2"/>
</dbReference>
<keyword evidence="6 19" id="KW-0997">Cell inner membrane</keyword>
<keyword evidence="9 22" id="KW-0812">Transmembrane</keyword>
<evidence type="ECO:0000256" key="3">
    <source>
        <dbReference type="ARBA" id="ARBA00006113"/>
    </source>
</evidence>
<evidence type="ECO:0000256" key="12">
    <source>
        <dbReference type="ARBA" id="ARBA00022781"/>
    </source>
</evidence>
<feature type="binding site" description="covalent" evidence="21">
    <location>
        <position position="249"/>
    </location>
    <ligand>
        <name>heme c</name>
        <dbReference type="ChEBI" id="CHEBI:61717"/>
        <label>2</label>
    </ligand>
</feature>
<keyword evidence="5 19" id="KW-1003">Cell membrane</keyword>
<evidence type="ECO:0000256" key="10">
    <source>
        <dbReference type="ARBA" id="ARBA00022723"/>
    </source>
</evidence>
<feature type="binding site" description="covalent" evidence="21">
    <location>
        <position position="252"/>
    </location>
    <ligand>
        <name>heme c</name>
        <dbReference type="ChEBI" id="CHEBI:61717"/>
        <label>2</label>
    </ligand>
</feature>
<comment type="subunit">
    <text evidence="19">Component of the cbb3-type cytochrome c oxidase.</text>
</comment>
<dbReference type="Proteomes" id="UP000286976">
    <property type="component" value="Unassembled WGS sequence"/>
</dbReference>
<dbReference type="Pfam" id="PF13442">
    <property type="entry name" value="Cytochrome_CBB3"/>
    <property type="match status" value="2"/>
</dbReference>
<dbReference type="GO" id="GO:0005886">
    <property type="term" value="C:plasma membrane"/>
    <property type="evidence" value="ECO:0007669"/>
    <property type="project" value="UniProtKB-SubCell"/>
</dbReference>
<dbReference type="InterPro" id="IPR008168">
    <property type="entry name" value="Cyt_C_IC"/>
</dbReference>
<evidence type="ECO:0000256" key="18">
    <source>
        <dbReference type="ARBA" id="ARBA00023136"/>
    </source>
</evidence>
<dbReference type="InterPro" id="IPR009056">
    <property type="entry name" value="Cyt_c-like_dom"/>
</dbReference>
<evidence type="ECO:0000256" key="9">
    <source>
        <dbReference type="ARBA" id="ARBA00022692"/>
    </source>
</evidence>
<evidence type="ECO:0000256" key="14">
    <source>
        <dbReference type="ARBA" id="ARBA00022989"/>
    </source>
</evidence>
<name>A0A432XA16_9GAMM</name>
<dbReference type="InterPro" id="IPR032858">
    <property type="entry name" value="CcoP_N"/>
</dbReference>
<feature type="binding site" description="axial binding residue" evidence="20">
    <location>
        <position position="204"/>
    </location>
    <ligand>
        <name>heme c</name>
        <dbReference type="ChEBI" id="CHEBI:61717"/>
        <label>2</label>
    </ligand>
    <ligandPart>
        <name>Fe</name>
        <dbReference type="ChEBI" id="CHEBI:18248"/>
    </ligandPart>
</feature>
<feature type="binding site" description="axial binding residue" evidence="20">
    <location>
        <position position="294"/>
    </location>
    <ligand>
        <name>heme c</name>
        <dbReference type="ChEBI" id="CHEBI:61717"/>
        <label>1</label>
    </ligand>
    <ligandPart>
        <name>Fe</name>
        <dbReference type="ChEBI" id="CHEBI:18248"/>
    </ligandPart>
</feature>
<keyword evidence="18 19" id="KW-0472">Membrane</keyword>
<dbReference type="Gene3D" id="6.10.280.130">
    <property type="match status" value="1"/>
</dbReference>
<dbReference type="PANTHER" id="PTHR33751:SF1">
    <property type="entry name" value="CBB3-TYPE CYTOCHROME C OXIDASE SUBUNIT FIXP"/>
    <property type="match status" value="1"/>
</dbReference>
<dbReference type="GO" id="GO:0020037">
    <property type="term" value="F:heme binding"/>
    <property type="evidence" value="ECO:0007669"/>
    <property type="project" value="InterPro"/>
</dbReference>
<dbReference type="InterPro" id="IPR038414">
    <property type="entry name" value="CcoP_N_sf"/>
</dbReference>
<dbReference type="InterPro" id="IPR036909">
    <property type="entry name" value="Cyt_c-like_dom_sf"/>
</dbReference>
<feature type="binding site" description="covalent" evidence="21">
    <location>
        <position position="164"/>
    </location>
    <ligand>
        <name>heme c</name>
        <dbReference type="ChEBI" id="CHEBI:61717"/>
        <label>1</label>
    </ligand>
</feature>
<dbReference type="Gene3D" id="1.10.760.10">
    <property type="entry name" value="Cytochrome c-like domain"/>
    <property type="match status" value="2"/>
</dbReference>
<evidence type="ECO:0000259" key="23">
    <source>
        <dbReference type="PROSITE" id="PS51007"/>
    </source>
</evidence>
<evidence type="ECO:0000256" key="15">
    <source>
        <dbReference type="ARBA" id="ARBA00023002"/>
    </source>
</evidence>
<feature type="domain" description="Cytochrome c" evidence="23">
    <location>
        <begin position="148"/>
        <end position="227"/>
    </location>
</feature>
<evidence type="ECO:0000256" key="6">
    <source>
        <dbReference type="ARBA" id="ARBA00022519"/>
    </source>
</evidence>
<evidence type="ECO:0000256" key="4">
    <source>
        <dbReference type="ARBA" id="ARBA00022448"/>
    </source>
</evidence>
<dbReference type="GO" id="GO:0016491">
    <property type="term" value="F:oxidoreductase activity"/>
    <property type="evidence" value="ECO:0007669"/>
    <property type="project" value="UniProtKB-KW"/>
</dbReference>
<dbReference type="GO" id="GO:1902600">
    <property type="term" value="P:proton transmembrane transport"/>
    <property type="evidence" value="ECO:0007669"/>
    <property type="project" value="UniProtKB-KW"/>
</dbReference>
<evidence type="ECO:0000256" key="1">
    <source>
        <dbReference type="ARBA" id="ARBA00004533"/>
    </source>
</evidence>
<dbReference type="GO" id="GO:0005506">
    <property type="term" value="F:iron ion binding"/>
    <property type="evidence" value="ECO:0007669"/>
    <property type="project" value="InterPro"/>
</dbReference>
<comment type="similarity">
    <text evidence="3 19">Belongs to the CcoP / FixP family.</text>
</comment>
<accession>A0A432XA16</accession>
<keyword evidence="4 19" id="KW-0813">Transport</keyword>
<evidence type="ECO:0000256" key="7">
    <source>
        <dbReference type="ARBA" id="ARBA00022617"/>
    </source>
</evidence>
<feature type="binding site" description="covalent" evidence="21">
    <location>
        <position position="161"/>
    </location>
    <ligand>
        <name>heme c</name>
        <dbReference type="ChEBI" id="CHEBI:61717"/>
        <label>1</label>
    </ligand>
</feature>
<organism evidence="24 25">
    <name type="scientific">Aliidiomarina taiwanensis</name>
    <dbReference type="NCBI Taxonomy" id="946228"/>
    <lineage>
        <taxon>Bacteria</taxon>
        <taxon>Pseudomonadati</taxon>
        <taxon>Pseudomonadota</taxon>
        <taxon>Gammaproteobacteria</taxon>
        <taxon>Alteromonadales</taxon>
        <taxon>Idiomarinaceae</taxon>
        <taxon>Aliidiomarina</taxon>
    </lineage>
</organism>
<evidence type="ECO:0000256" key="20">
    <source>
        <dbReference type="PIRSR" id="PIRSR000006-1"/>
    </source>
</evidence>
<dbReference type="RefSeq" id="WP_126756560.1">
    <property type="nucleotide sequence ID" value="NZ_PIPQ01000001.1"/>
</dbReference>
<protein>
    <recommendedName>
        <fullName evidence="19">Cbb3-type cytochrome c oxidase subunit</fullName>
    </recommendedName>
</protein>
<comment type="function">
    <text evidence="19">C-type cytochrome. Part of the cbb3-type cytochrome c oxidase complex.</text>
</comment>
<feature type="domain" description="Cytochrome c" evidence="23">
    <location>
        <begin position="234"/>
        <end position="317"/>
    </location>
</feature>
<proteinExistence type="inferred from homology"/>
<evidence type="ECO:0000256" key="22">
    <source>
        <dbReference type="SAM" id="Phobius"/>
    </source>
</evidence>
<dbReference type="UniPathway" id="UPA00705"/>
<evidence type="ECO:0000313" key="25">
    <source>
        <dbReference type="Proteomes" id="UP000286976"/>
    </source>
</evidence>
<keyword evidence="10 19" id="KW-0479">Metal-binding</keyword>
<sequence length="319" mass="35307">MSSFWSAWIIVITLGTLIALMLLLRWNMTNYTGVEEGEPMGHEFDGISELNNPLPKWWTILFWLCFAWGFVYLALYPGLGNFKGLLGWTSSNQGVLSLEESRQAVELAREQGLNVQYDRERMHAEEKYGPIFQQYASLSIEEIAAEPEAVQIGQRLFLQNCAQCHGSDARGSQGFPNLTDGVFNWGGKPQDIYTTIMKGRNANMASWVDALGEQGVVEVATYVLSLNGRSVDRDVARAGEAIFKGQGTCFVCHGSEGQGNPMLGAPNLTNNIWLYGGSQKAVEETIRHGRNGVMPSWENILGEDKVKILAGYVLSLNAE</sequence>
<dbReference type="InterPro" id="IPR050597">
    <property type="entry name" value="Cytochrome_c_Oxidase_Subunit"/>
</dbReference>
<dbReference type="SUPFAM" id="SSF46626">
    <property type="entry name" value="Cytochrome c"/>
    <property type="match status" value="2"/>
</dbReference>